<evidence type="ECO:0000256" key="2">
    <source>
        <dbReference type="ARBA" id="ARBA00005811"/>
    </source>
</evidence>
<evidence type="ECO:0000313" key="10">
    <source>
        <dbReference type="Proteomes" id="UP000214646"/>
    </source>
</evidence>
<evidence type="ECO:0000256" key="7">
    <source>
        <dbReference type="RuleBase" id="RU003879"/>
    </source>
</evidence>
<evidence type="ECO:0000256" key="5">
    <source>
        <dbReference type="ARBA" id="ARBA00022989"/>
    </source>
</evidence>
<dbReference type="GO" id="GO:0015031">
    <property type="term" value="P:protein transport"/>
    <property type="evidence" value="ECO:0007669"/>
    <property type="project" value="UniProtKB-KW"/>
</dbReference>
<dbReference type="InterPro" id="IPR003400">
    <property type="entry name" value="ExbD"/>
</dbReference>
<dbReference type="EMBL" id="NIDE01000017">
    <property type="protein sequence ID" value="OWK35640.1"/>
    <property type="molecule type" value="Genomic_DNA"/>
</dbReference>
<comment type="caution">
    <text evidence="9">The sequence shown here is derived from an EMBL/GenBank/DDBJ whole genome shotgun (WGS) entry which is preliminary data.</text>
</comment>
<feature type="transmembrane region" description="Helical" evidence="8">
    <location>
        <begin position="12"/>
        <end position="32"/>
    </location>
</feature>
<dbReference type="GO" id="GO:0022857">
    <property type="term" value="F:transmembrane transporter activity"/>
    <property type="evidence" value="ECO:0007669"/>
    <property type="project" value="InterPro"/>
</dbReference>
<dbReference type="Pfam" id="PF02472">
    <property type="entry name" value="ExbD"/>
    <property type="match status" value="1"/>
</dbReference>
<dbReference type="PANTHER" id="PTHR30558:SF3">
    <property type="entry name" value="BIOPOLYMER TRANSPORT PROTEIN EXBD-RELATED"/>
    <property type="match status" value="1"/>
</dbReference>
<evidence type="ECO:0000256" key="6">
    <source>
        <dbReference type="ARBA" id="ARBA00023136"/>
    </source>
</evidence>
<sequence length="133" mass="14527">MKLKRRTTELAPPFVPMADLVFNLVLFFIILAKTQDDANITWTPAKGTGLQQVANARVTIKVSGDNKIYLNGFETGVRDLADRVSAQLGNAPTDDRLVLLKIHKDTPAATFEPIIEAVSQAGGEVAHVVDEER</sequence>
<keyword evidence="7" id="KW-0813">Transport</keyword>
<name>A0A225D211_9BACT</name>
<evidence type="ECO:0000256" key="4">
    <source>
        <dbReference type="ARBA" id="ARBA00022692"/>
    </source>
</evidence>
<dbReference type="RefSeq" id="WP_088258810.1">
    <property type="nucleotide sequence ID" value="NZ_NIDE01000017.1"/>
</dbReference>
<keyword evidence="10" id="KW-1185">Reference proteome</keyword>
<evidence type="ECO:0000313" key="9">
    <source>
        <dbReference type="EMBL" id="OWK35640.1"/>
    </source>
</evidence>
<evidence type="ECO:0000256" key="3">
    <source>
        <dbReference type="ARBA" id="ARBA00022475"/>
    </source>
</evidence>
<organism evidence="9 10">
    <name type="scientific">Fimbriiglobus ruber</name>
    <dbReference type="NCBI Taxonomy" id="1908690"/>
    <lineage>
        <taxon>Bacteria</taxon>
        <taxon>Pseudomonadati</taxon>
        <taxon>Planctomycetota</taxon>
        <taxon>Planctomycetia</taxon>
        <taxon>Gemmatales</taxon>
        <taxon>Gemmataceae</taxon>
        <taxon>Fimbriiglobus</taxon>
    </lineage>
</organism>
<comment type="subcellular location">
    <subcellularLocation>
        <location evidence="1">Cell membrane</location>
        <topology evidence="1">Single-pass membrane protein</topology>
    </subcellularLocation>
    <subcellularLocation>
        <location evidence="7">Cell membrane</location>
        <topology evidence="7">Single-pass type II membrane protein</topology>
    </subcellularLocation>
</comment>
<dbReference type="OrthoDB" id="9801500at2"/>
<keyword evidence="4 7" id="KW-0812">Transmembrane</keyword>
<evidence type="ECO:0008006" key="11">
    <source>
        <dbReference type="Google" id="ProtNLM"/>
    </source>
</evidence>
<dbReference type="GO" id="GO:0005886">
    <property type="term" value="C:plasma membrane"/>
    <property type="evidence" value="ECO:0007669"/>
    <property type="project" value="UniProtKB-SubCell"/>
</dbReference>
<evidence type="ECO:0000256" key="1">
    <source>
        <dbReference type="ARBA" id="ARBA00004162"/>
    </source>
</evidence>
<comment type="similarity">
    <text evidence="2 7">Belongs to the ExbD/TolR family.</text>
</comment>
<dbReference type="AlphaFoldDB" id="A0A225D211"/>
<keyword evidence="6 8" id="KW-0472">Membrane</keyword>
<keyword evidence="3" id="KW-1003">Cell membrane</keyword>
<dbReference type="PANTHER" id="PTHR30558">
    <property type="entry name" value="EXBD MEMBRANE COMPONENT OF PMF-DRIVEN MACROMOLECULE IMPORT SYSTEM"/>
    <property type="match status" value="1"/>
</dbReference>
<proteinExistence type="inferred from homology"/>
<evidence type="ECO:0000256" key="8">
    <source>
        <dbReference type="SAM" id="Phobius"/>
    </source>
</evidence>
<reference evidence="10" key="1">
    <citation type="submission" date="2017-06" db="EMBL/GenBank/DDBJ databases">
        <title>Genome analysis of Fimbriiglobus ruber SP5, the first member of the order Planctomycetales with confirmed chitinolytic capability.</title>
        <authorList>
            <person name="Ravin N.V."/>
            <person name="Rakitin A.L."/>
            <person name="Ivanova A.A."/>
            <person name="Beletsky A.V."/>
            <person name="Kulichevskaya I.S."/>
            <person name="Mardanov A.V."/>
            <person name="Dedysh S.N."/>
        </authorList>
    </citation>
    <scope>NUCLEOTIDE SEQUENCE [LARGE SCALE GENOMIC DNA]</scope>
    <source>
        <strain evidence="10">SP5</strain>
    </source>
</reference>
<gene>
    <name evidence="9" type="ORF">FRUB_08203</name>
</gene>
<dbReference type="Proteomes" id="UP000214646">
    <property type="component" value="Unassembled WGS sequence"/>
</dbReference>
<keyword evidence="5 8" id="KW-1133">Transmembrane helix</keyword>
<keyword evidence="7" id="KW-0653">Protein transport</keyword>
<accession>A0A225D211</accession>
<protein>
    <recommendedName>
        <fullName evidence="11">Biopolymer transport protein ExbD/TolR</fullName>
    </recommendedName>
</protein>